<gene>
    <name evidence="2" type="ORF">HDID_LOCUS6142</name>
</gene>
<feature type="compositionally biased region" description="Polar residues" evidence="1">
    <location>
        <begin position="45"/>
        <end position="56"/>
    </location>
</feature>
<evidence type="ECO:0000313" key="4">
    <source>
        <dbReference type="WBParaSite" id="HDID_0000614401-mRNA-1"/>
    </source>
</evidence>
<dbReference type="WBParaSite" id="HDID_0000614401-mRNA-1">
    <property type="protein sequence ID" value="HDID_0000614401-mRNA-1"/>
    <property type="gene ID" value="HDID_0000614401"/>
</dbReference>
<evidence type="ECO:0000313" key="3">
    <source>
        <dbReference type="Proteomes" id="UP000274504"/>
    </source>
</evidence>
<evidence type="ECO:0000313" key="2">
    <source>
        <dbReference type="EMBL" id="VDL58460.1"/>
    </source>
</evidence>
<feature type="region of interest" description="Disordered" evidence="1">
    <location>
        <begin position="42"/>
        <end position="72"/>
    </location>
</feature>
<organism evidence="4">
    <name type="scientific">Hymenolepis diminuta</name>
    <name type="common">Rat tapeworm</name>
    <dbReference type="NCBI Taxonomy" id="6216"/>
    <lineage>
        <taxon>Eukaryota</taxon>
        <taxon>Metazoa</taxon>
        <taxon>Spiralia</taxon>
        <taxon>Lophotrochozoa</taxon>
        <taxon>Platyhelminthes</taxon>
        <taxon>Cestoda</taxon>
        <taxon>Eucestoda</taxon>
        <taxon>Cyclophyllidea</taxon>
        <taxon>Hymenolepididae</taxon>
        <taxon>Hymenolepis</taxon>
    </lineage>
</organism>
<sequence>MARKDIFKNILEDSTMKESTLEEARESAGSSHHVESLFIRPSAEIETSTESGVTHQKLTDNEENQQTKKKNLKSWKNMRNLRSRRNLVDSFDLSNDATFELSIAPAIDANVDQEVDSAKKASSTTKAKKIVPRNRRQLVNTSEQSSIVNTTFELSVVSFAGKKSGLLESPDAVVNQMVS</sequence>
<proteinExistence type="predicted"/>
<evidence type="ECO:0000256" key="1">
    <source>
        <dbReference type="SAM" id="MobiDB-lite"/>
    </source>
</evidence>
<protein>
    <submittedName>
        <fullName evidence="2 4">Uncharacterized protein</fullName>
    </submittedName>
</protein>
<reference evidence="2 3" key="2">
    <citation type="submission" date="2018-11" db="EMBL/GenBank/DDBJ databases">
        <authorList>
            <consortium name="Pathogen Informatics"/>
        </authorList>
    </citation>
    <scope>NUCLEOTIDE SEQUENCE [LARGE SCALE GENOMIC DNA]</scope>
</reference>
<reference evidence="4" key="1">
    <citation type="submission" date="2017-02" db="UniProtKB">
        <authorList>
            <consortium name="WormBaseParasite"/>
        </authorList>
    </citation>
    <scope>IDENTIFICATION</scope>
</reference>
<dbReference type="EMBL" id="UYSG01004327">
    <property type="protein sequence ID" value="VDL58460.1"/>
    <property type="molecule type" value="Genomic_DNA"/>
</dbReference>
<accession>A0A0R3SMH9</accession>
<dbReference type="Proteomes" id="UP000274504">
    <property type="component" value="Unassembled WGS sequence"/>
</dbReference>
<name>A0A0R3SMH9_HYMDI</name>
<dbReference type="AlphaFoldDB" id="A0A0R3SMH9"/>